<dbReference type="InterPro" id="IPR015376">
    <property type="entry name" value="Znr_NADH_PPase"/>
</dbReference>
<keyword evidence="5" id="KW-0479">Metal-binding</keyword>
<keyword evidence="8" id="KW-0520">NAD</keyword>
<dbReference type="GO" id="GO:0019677">
    <property type="term" value="P:NAD+ catabolic process"/>
    <property type="evidence" value="ECO:0007669"/>
    <property type="project" value="TreeGrafter"/>
</dbReference>
<dbReference type="PROSITE" id="PS51462">
    <property type="entry name" value="NUDIX"/>
    <property type="match status" value="1"/>
</dbReference>
<dbReference type="EMBL" id="FRDL01000002">
    <property type="protein sequence ID" value="SHN56292.1"/>
    <property type="molecule type" value="Genomic_DNA"/>
</dbReference>
<sequence>MIDEAAITFAAGARDRADRLRADDAALAAMLRAPGAFILPLWRGKPLVAEEPEGLRLAWLSPGAPLLAESAEAPVFLGLSDEQGCFALDVSAWQAPEAPAPGGLADRTVNRHPSLPPHMGFMDLRLAMARLDAQDAADAATAKGVLEWRRTHRFCARCGAPTRPEHGGWRTACDGCGARHFPRTDPVTIMLVTRGDQVLLGRQPFWPEGMYSLLAGFMEPGESIEAAVRRETMEETGVRVGRVRYLASQPWPFPSSLMIGCAAEALNARITLDEQELEEALWITRAEAAQALAGRHPRIAPARPGAIARSLIEAWVEGRVPPFE</sequence>
<dbReference type="InterPro" id="IPR015375">
    <property type="entry name" value="NADH_PPase-like_N"/>
</dbReference>
<evidence type="ECO:0000256" key="3">
    <source>
        <dbReference type="ARBA" id="ARBA00009595"/>
    </source>
</evidence>
<evidence type="ECO:0000259" key="10">
    <source>
        <dbReference type="PROSITE" id="PS51462"/>
    </source>
</evidence>
<dbReference type="NCBIfam" id="NF001299">
    <property type="entry name" value="PRK00241.1"/>
    <property type="match status" value="1"/>
</dbReference>
<keyword evidence="12" id="KW-1185">Reference proteome</keyword>
<dbReference type="GO" id="GO:0005829">
    <property type="term" value="C:cytosol"/>
    <property type="evidence" value="ECO:0007669"/>
    <property type="project" value="TreeGrafter"/>
</dbReference>
<dbReference type="PANTHER" id="PTHR42904:SF6">
    <property type="entry name" value="NAD-CAPPED RNA HYDROLASE NUDT12"/>
    <property type="match status" value="1"/>
</dbReference>
<dbReference type="Proteomes" id="UP000184066">
    <property type="component" value="Unassembled WGS sequence"/>
</dbReference>
<dbReference type="RefSeq" id="WP_072746301.1">
    <property type="nucleotide sequence ID" value="NZ_FOHL01000003.1"/>
</dbReference>
<dbReference type="Pfam" id="PF00293">
    <property type="entry name" value="NUDIX"/>
    <property type="match status" value="1"/>
</dbReference>
<dbReference type="Pfam" id="PF09296">
    <property type="entry name" value="NUDIX-like"/>
    <property type="match status" value="1"/>
</dbReference>
<evidence type="ECO:0000256" key="5">
    <source>
        <dbReference type="ARBA" id="ARBA00022723"/>
    </source>
</evidence>
<evidence type="ECO:0000256" key="9">
    <source>
        <dbReference type="ARBA" id="ARBA00023679"/>
    </source>
</evidence>
<evidence type="ECO:0000256" key="4">
    <source>
        <dbReference type="ARBA" id="ARBA00012381"/>
    </source>
</evidence>
<dbReference type="Gene3D" id="3.90.79.20">
    <property type="match status" value="1"/>
</dbReference>
<evidence type="ECO:0000313" key="11">
    <source>
        <dbReference type="EMBL" id="SHN56292.1"/>
    </source>
</evidence>
<evidence type="ECO:0000256" key="7">
    <source>
        <dbReference type="ARBA" id="ARBA00022842"/>
    </source>
</evidence>
<gene>
    <name evidence="11" type="ORF">SAMN05216200_102232</name>
</gene>
<dbReference type="GO" id="GO:0046872">
    <property type="term" value="F:metal ion binding"/>
    <property type="evidence" value="ECO:0007669"/>
    <property type="project" value="UniProtKB-KW"/>
</dbReference>
<dbReference type="OrthoDB" id="9791656at2"/>
<reference evidence="11 12" key="1">
    <citation type="submission" date="2016-12" db="EMBL/GenBank/DDBJ databases">
        <authorList>
            <person name="Song W.-J."/>
            <person name="Kurnit D.M."/>
        </authorList>
    </citation>
    <scope>NUCLEOTIDE SEQUENCE [LARGE SCALE GENOMIC DNA]</scope>
    <source>
        <strain evidence="11 12">CGMCC 1.10808</strain>
    </source>
</reference>
<dbReference type="STRING" id="1189325.SAMN04488119_103276"/>
<dbReference type="InterPro" id="IPR049734">
    <property type="entry name" value="NudC-like_C"/>
</dbReference>
<dbReference type="PROSITE" id="PS00893">
    <property type="entry name" value="NUDIX_BOX"/>
    <property type="match status" value="1"/>
</dbReference>
<dbReference type="SUPFAM" id="SSF55811">
    <property type="entry name" value="Nudix"/>
    <property type="match status" value="1"/>
</dbReference>
<evidence type="ECO:0000313" key="12">
    <source>
        <dbReference type="Proteomes" id="UP000184066"/>
    </source>
</evidence>
<dbReference type="InterPro" id="IPR000086">
    <property type="entry name" value="NUDIX_hydrolase_dom"/>
</dbReference>
<dbReference type="CDD" id="cd03429">
    <property type="entry name" value="NUDIX_NADH_pyrophosphatase_Nudt13"/>
    <property type="match status" value="1"/>
</dbReference>
<dbReference type="AlphaFoldDB" id="A0A1M7SDH5"/>
<organism evidence="11 12">
    <name type="scientific">Oceanicella actignis</name>
    <dbReference type="NCBI Taxonomy" id="1189325"/>
    <lineage>
        <taxon>Bacteria</taxon>
        <taxon>Pseudomonadati</taxon>
        <taxon>Pseudomonadota</taxon>
        <taxon>Alphaproteobacteria</taxon>
        <taxon>Rhodobacterales</taxon>
        <taxon>Paracoccaceae</taxon>
        <taxon>Oceanicella</taxon>
    </lineage>
</organism>
<feature type="domain" description="Nudix hydrolase" evidence="10">
    <location>
        <begin position="182"/>
        <end position="313"/>
    </location>
</feature>
<accession>A0A1M7SDH5</accession>
<comment type="similarity">
    <text evidence="3">Belongs to the Nudix hydrolase family. NudC subfamily.</text>
</comment>
<comment type="cofactor">
    <cofactor evidence="1">
        <name>Mg(2+)</name>
        <dbReference type="ChEBI" id="CHEBI:18420"/>
    </cofactor>
</comment>
<dbReference type="GO" id="GO:0035529">
    <property type="term" value="F:NADH pyrophosphatase activity"/>
    <property type="evidence" value="ECO:0007669"/>
    <property type="project" value="TreeGrafter"/>
</dbReference>
<keyword evidence="6" id="KW-0378">Hydrolase</keyword>
<comment type="catalytic activity">
    <reaction evidence="9">
        <text>a 5'-end NAD(+)-phospho-ribonucleoside in mRNA + H2O = a 5'-end phospho-adenosine-phospho-ribonucleoside in mRNA + beta-nicotinamide D-ribonucleotide + 2 H(+)</text>
        <dbReference type="Rhea" id="RHEA:60876"/>
        <dbReference type="Rhea" id="RHEA-COMP:15698"/>
        <dbReference type="Rhea" id="RHEA-COMP:15719"/>
        <dbReference type="ChEBI" id="CHEBI:14649"/>
        <dbReference type="ChEBI" id="CHEBI:15377"/>
        <dbReference type="ChEBI" id="CHEBI:15378"/>
        <dbReference type="ChEBI" id="CHEBI:144029"/>
        <dbReference type="ChEBI" id="CHEBI:144051"/>
    </reaction>
    <physiologicalReaction direction="left-to-right" evidence="9">
        <dbReference type="Rhea" id="RHEA:60877"/>
    </physiologicalReaction>
</comment>
<keyword evidence="7" id="KW-0460">Magnesium</keyword>
<dbReference type="Gene3D" id="3.90.79.10">
    <property type="entry name" value="Nucleoside Triphosphate Pyrophosphohydrolase"/>
    <property type="match status" value="1"/>
</dbReference>
<dbReference type="InterPro" id="IPR050241">
    <property type="entry name" value="NAD-cap_RNA_hydrolase_NudC"/>
</dbReference>
<comment type="cofactor">
    <cofactor evidence="2">
        <name>Zn(2+)</name>
        <dbReference type="ChEBI" id="CHEBI:29105"/>
    </cofactor>
</comment>
<name>A0A1M7SDH5_9RHOB</name>
<evidence type="ECO:0000256" key="8">
    <source>
        <dbReference type="ARBA" id="ARBA00023027"/>
    </source>
</evidence>
<dbReference type="InterPro" id="IPR020084">
    <property type="entry name" value="NUDIX_hydrolase_CS"/>
</dbReference>
<dbReference type="PANTHER" id="PTHR42904">
    <property type="entry name" value="NUDIX HYDROLASE, NUDC SUBFAMILY"/>
    <property type="match status" value="1"/>
</dbReference>
<proteinExistence type="inferred from homology"/>
<dbReference type="Pfam" id="PF09297">
    <property type="entry name" value="Zn_ribbon_NUD"/>
    <property type="match status" value="1"/>
</dbReference>
<protein>
    <recommendedName>
        <fullName evidence="4">NAD(+) diphosphatase</fullName>
        <ecNumber evidence="4">3.6.1.22</ecNumber>
    </recommendedName>
</protein>
<dbReference type="InterPro" id="IPR015797">
    <property type="entry name" value="NUDIX_hydrolase-like_dom_sf"/>
</dbReference>
<dbReference type="EC" id="3.6.1.22" evidence="4"/>
<evidence type="ECO:0000256" key="6">
    <source>
        <dbReference type="ARBA" id="ARBA00022801"/>
    </source>
</evidence>
<dbReference type="GO" id="GO:0006742">
    <property type="term" value="P:NADP+ catabolic process"/>
    <property type="evidence" value="ECO:0007669"/>
    <property type="project" value="TreeGrafter"/>
</dbReference>
<evidence type="ECO:0000256" key="2">
    <source>
        <dbReference type="ARBA" id="ARBA00001947"/>
    </source>
</evidence>
<evidence type="ECO:0000256" key="1">
    <source>
        <dbReference type="ARBA" id="ARBA00001946"/>
    </source>
</evidence>